<reference evidence="2" key="1">
    <citation type="submission" date="2016-12" db="EMBL/GenBank/DDBJ databases">
        <title>Draft genome sequence of Roseomonas mucosa strain AU37, isolated from a peripheral intravenous catheter.</title>
        <authorList>
            <person name="Choudhury M.A."/>
            <person name="Sidjabat H.E."/>
            <person name="Wailan A.M."/>
            <person name="Zhang L."/>
            <person name="Marsh N.M."/>
            <person name="Rickard C.M."/>
            <person name="Davies M."/>
            <person name="Mcmillan D.J."/>
        </authorList>
    </citation>
    <scope>NUCLEOTIDE SEQUENCE [LARGE SCALE GENOMIC DNA]</scope>
    <source>
        <strain evidence="2">AU37</strain>
    </source>
</reference>
<dbReference type="EMBL" id="LLWF02000003">
    <property type="protein sequence ID" value="ONH84823.1"/>
    <property type="molecule type" value="Genomic_DNA"/>
</dbReference>
<name>A0A1S8D8W4_9PROT</name>
<protein>
    <submittedName>
        <fullName evidence="2">Uncharacterized protein</fullName>
    </submittedName>
</protein>
<gene>
    <name evidence="2" type="ORF">APZ41_002410</name>
</gene>
<evidence type="ECO:0000256" key="1">
    <source>
        <dbReference type="SAM" id="MobiDB-lite"/>
    </source>
</evidence>
<dbReference type="AlphaFoldDB" id="A0A1S8D8W4"/>
<keyword evidence="3" id="KW-1185">Reference proteome</keyword>
<dbReference type="STRING" id="207340.APZ41_002410"/>
<feature type="region of interest" description="Disordered" evidence="1">
    <location>
        <begin position="1"/>
        <end position="27"/>
    </location>
</feature>
<evidence type="ECO:0000313" key="3">
    <source>
        <dbReference type="Proteomes" id="UP000054844"/>
    </source>
</evidence>
<proteinExistence type="predicted"/>
<accession>A0A1S8D8W4</accession>
<dbReference type="Proteomes" id="UP000054844">
    <property type="component" value="Unassembled WGS sequence"/>
</dbReference>
<comment type="caution">
    <text evidence="2">The sequence shown here is derived from an EMBL/GenBank/DDBJ whole genome shotgun (WGS) entry which is preliminary data.</text>
</comment>
<evidence type="ECO:0000313" key="2">
    <source>
        <dbReference type="EMBL" id="ONH84823.1"/>
    </source>
</evidence>
<organism evidence="2 3">
    <name type="scientific">Roseomonas mucosa</name>
    <dbReference type="NCBI Taxonomy" id="207340"/>
    <lineage>
        <taxon>Bacteria</taxon>
        <taxon>Pseudomonadati</taxon>
        <taxon>Pseudomonadota</taxon>
        <taxon>Alphaproteobacteria</taxon>
        <taxon>Acetobacterales</taxon>
        <taxon>Roseomonadaceae</taxon>
        <taxon>Roseomonas</taxon>
    </lineage>
</organism>
<sequence length="137" mass="14077">MSARHPPHPPLPTFSDGARPRAGRGAGARLSVQGAPMSFDASSLTALVSAGSFSIWDYRTGDSRAAVLASGYFAAATDRLLPGHVVILHSADGMSFLPMREAGAVGNGLVLDSVSAPLRLSRTAAGRFGIAVTARMS</sequence>